<accession>A0A0A5ICY1</accession>
<dbReference type="InterPro" id="IPR009003">
    <property type="entry name" value="Peptidase_S1_PA"/>
</dbReference>
<dbReference type="GO" id="GO:0006508">
    <property type="term" value="P:proteolysis"/>
    <property type="evidence" value="ECO:0007669"/>
    <property type="project" value="UniProtKB-KW"/>
</dbReference>
<sequence>MGYYDDHAPERNRRRKPRWIGPTILGVILGIFIVFLALPSLIRGNLMPYDVTIGDEEDAQVERESGTTSGDGQTVNVDVTTQITEVVSDVQNTVVGVVNISQRQSGFFEQSSGTQQQTGSGVIYKLDGDTAYVVTNNHVIEGADEIELSLMDGTRVEAELLGGDQFTDLAVLSANAANIEKAIEIGDSSQVKVGEPAIAIGNPLGLQFAGSVTKGIISGKQRAIPQDFNGDGLADWQAEVMQTDAAINPGNSGGALVNIEGQLIGINSMKIAQSSVEGIGLAIPINQAMPIIEDIEQDGEVTRPYMGVSAYSLSEVPSTYWDTELNLPAEVETGVIVESVQPTTPADQAGLERYDVIVEMDGEQINDIIDLRKHLYNQKAVGDEMTVSFYRNGELQETTMTLSTQ</sequence>
<dbReference type="PANTHER" id="PTHR22939:SF129">
    <property type="entry name" value="SERINE PROTEASE HTRA2, MITOCHONDRIAL"/>
    <property type="match status" value="1"/>
</dbReference>
<dbReference type="MEROPS" id="S01.364"/>
<dbReference type="RefSeq" id="WP_026799205.1">
    <property type="nucleotide sequence ID" value="NZ_AULI01000001.1"/>
</dbReference>
<comment type="similarity">
    <text evidence="1">Belongs to the peptidase S1C family.</text>
</comment>
<evidence type="ECO:0000256" key="2">
    <source>
        <dbReference type="ARBA" id="ARBA00022670"/>
    </source>
</evidence>
<dbReference type="SMART" id="SM00228">
    <property type="entry name" value="PDZ"/>
    <property type="match status" value="1"/>
</dbReference>
<keyword evidence="2 7" id="KW-0645">Protease</keyword>
<evidence type="ECO:0000256" key="3">
    <source>
        <dbReference type="ARBA" id="ARBA00022801"/>
    </source>
</evidence>
<dbReference type="InterPro" id="IPR036034">
    <property type="entry name" value="PDZ_sf"/>
</dbReference>
<dbReference type="OrthoDB" id="9758917at2"/>
<dbReference type="STRING" id="1385510.GCA_000425205_00409"/>
<dbReference type="PRINTS" id="PR00834">
    <property type="entry name" value="PROTEASES2C"/>
</dbReference>
<dbReference type="GO" id="GO:0004252">
    <property type="term" value="F:serine-type endopeptidase activity"/>
    <property type="evidence" value="ECO:0007669"/>
    <property type="project" value="InterPro"/>
</dbReference>
<evidence type="ECO:0000313" key="7">
    <source>
        <dbReference type="EMBL" id="KGX93702.1"/>
    </source>
</evidence>
<evidence type="ECO:0000256" key="1">
    <source>
        <dbReference type="ARBA" id="ARBA00010541"/>
    </source>
</evidence>
<evidence type="ECO:0000256" key="5">
    <source>
        <dbReference type="SAM" id="Phobius"/>
    </source>
</evidence>
<keyword evidence="4" id="KW-0720">Serine protease</keyword>
<dbReference type="InterPro" id="IPR001478">
    <property type="entry name" value="PDZ"/>
</dbReference>
<feature type="domain" description="PDZ" evidence="6">
    <location>
        <begin position="325"/>
        <end position="393"/>
    </location>
</feature>
<keyword evidence="5" id="KW-0812">Transmembrane</keyword>
<feature type="transmembrane region" description="Helical" evidence="5">
    <location>
        <begin position="20"/>
        <end position="42"/>
    </location>
</feature>
<dbReference type="SUPFAM" id="SSF50494">
    <property type="entry name" value="Trypsin-like serine proteases"/>
    <property type="match status" value="1"/>
</dbReference>
<dbReference type="InterPro" id="IPR001940">
    <property type="entry name" value="Peptidase_S1C"/>
</dbReference>
<comment type="caution">
    <text evidence="7">The sequence shown here is derived from an EMBL/GenBank/DDBJ whole genome shotgun (WGS) entry which is preliminary data.</text>
</comment>
<proteinExistence type="inferred from homology"/>
<name>A0A0A5ICY1_9BACI</name>
<reference evidence="7 8" key="1">
    <citation type="submission" date="2013-08" db="EMBL/GenBank/DDBJ databases">
        <authorList>
            <person name="Huang J."/>
            <person name="Wang G."/>
        </authorList>
    </citation>
    <scope>NUCLEOTIDE SEQUENCE [LARGE SCALE GENOMIC DNA]</scope>
    <source>
        <strain evidence="7 8">JSM 076056</strain>
    </source>
</reference>
<dbReference type="EMBL" id="AVPE01000001">
    <property type="protein sequence ID" value="KGX93702.1"/>
    <property type="molecule type" value="Genomic_DNA"/>
</dbReference>
<dbReference type="InterPro" id="IPR043504">
    <property type="entry name" value="Peptidase_S1_PA_chymotrypsin"/>
</dbReference>
<keyword evidence="5" id="KW-0472">Membrane</keyword>
<dbReference type="SUPFAM" id="SSF50156">
    <property type="entry name" value="PDZ domain-like"/>
    <property type="match status" value="1"/>
</dbReference>
<organism evidence="7 8">
    <name type="scientific">Pontibacillus halophilus JSM 076056 = DSM 19796</name>
    <dbReference type="NCBI Taxonomy" id="1385510"/>
    <lineage>
        <taxon>Bacteria</taxon>
        <taxon>Bacillati</taxon>
        <taxon>Bacillota</taxon>
        <taxon>Bacilli</taxon>
        <taxon>Bacillales</taxon>
        <taxon>Bacillaceae</taxon>
        <taxon>Pontibacillus</taxon>
    </lineage>
</organism>
<dbReference type="PANTHER" id="PTHR22939">
    <property type="entry name" value="SERINE PROTEASE FAMILY S1C HTRA-RELATED"/>
    <property type="match status" value="1"/>
</dbReference>
<protein>
    <submittedName>
        <fullName evidence="7">Serine protease</fullName>
    </submittedName>
</protein>
<dbReference type="Gene3D" id="2.30.42.10">
    <property type="match status" value="1"/>
</dbReference>
<dbReference type="Pfam" id="PF13180">
    <property type="entry name" value="PDZ_2"/>
    <property type="match status" value="1"/>
</dbReference>
<dbReference type="Pfam" id="PF13365">
    <property type="entry name" value="Trypsin_2"/>
    <property type="match status" value="1"/>
</dbReference>
<keyword evidence="8" id="KW-1185">Reference proteome</keyword>
<evidence type="ECO:0000256" key="4">
    <source>
        <dbReference type="ARBA" id="ARBA00022825"/>
    </source>
</evidence>
<dbReference type="Proteomes" id="UP000030528">
    <property type="component" value="Unassembled WGS sequence"/>
</dbReference>
<evidence type="ECO:0000313" key="8">
    <source>
        <dbReference type="Proteomes" id="UP000030528"/>
    </source>
</evidence>
<dbReference type="eggNOG" id="COG0265">
    <property type="taxonomic scope" value="Bacteria"/>
</dbReference>
<dbReference type="Gene3D" id="2.40.10.10">
    <property type="entry name" value="Trypsin-like serine proteases"/>
    <property type="match status" value="2"/>
</dbReference>
<gene>
    <name evidence="7" type="ORF">N781_00355</name>
</gene>
<keyword evidence="5" id="KW-1133">Transmembrane helix</keyword>
<evidence type="ECO:0000259" key="6">
    <source>
        <dbReference type="SMART" id="SM00228"/>
    </source>
</evidence>
<keyword evidence="3" id="KW-0378">Hydrolase</keyword>
<dbReference type="AlphaFoldDB" id="A0A0A5ICY1"/>